<sequence length="247" mass="27968">MGVPFPALKTMVTVYLLLMGNTSPVVLGSSTTLSAVRAIAATVVTSGSSLKDGLLKDLADNSYWVTCAIQVENWTRFALKAPRLMLKSGADTKAPVFIEPGKREAFAVRKTAYTATGVSGTVSWEVDWYRQRFVIMWSTPFDFNIHSNWMGMGMTREGLVDVAPNNVWFNQMYKYGNNDDLTFERKEFYKNMDTFVYSNEKFEAEGYMTNSRHALVRVIFRPANNKWEYLANEIERELTKSSPAPDN</sequence>
<organism evidence="7">
    <name type="scientific">Conus geographus</name>
    <name type="common">Geography cone</name>
    <name type="synonym">Nubecula geographus</name>
    <dbReference type="NCBI Taxonomy" id="6491"/>
    <lineage>
        <taxon>Eukaryota</taxon>
        <taxon>Metazoa</taxon>
        <taxon>Spiralia</taxon>
        <taxon>Lophotrochozoa</taxon>
        <taxon>Mollusca</taxon>
        <taxon>Gastropoda</taxon>
        <taxon>Caenogastropoda</taxon>
        <taxon>Neogastropoda</taxon>
        <taxon>Conoidea</taxon>
        <taxon>Conidae</taxon>
        <taxon>Conus</taxon>
        <taxon>Gastridium</taxon>
    </lineage>
</organism>
<feature type="signal peptide" evidence="6">
    <location>
        <begin position="1"/>
        <end position="28"/>
    </location>
</feature>
<protein>
    <submittedName>
        <fullName evidence="7">Conoporin 4</fullName>
    </submittedName>
</protein>
<keyword evidence="3" id="KW-1052">Target cell membrane</keyword>
<comment type="subcellular location">
    <subcellularLocation>
        <location evidence="2">Nematocyst</location>
    </subcellularLocation>
    <subcellularLocation>
        <location evidence="1">Target cell membrane</location>
    </subcellularLocation>
</comment>
<accession>W4VRW5</accession>
<keyword evidence="6" id="KW-0732">Signal</keyword>
<evidence type="ECO:0000256" key="4">
    <source>
        <dbReference type="ARBA" id="ARBA00023298"/>
    </source>
</evidence>
<dbReference type="AlphaFoldDB" id="W4VRW5"/>
<proteinExistence type="evidence at transcript level"/>
<dbReference type="GO" id="GO:0042151">
    <property type="term" value="C:nematocyst"/>
    <property type="evidence" value="ECO:0007669"/>
    <property type="project" value="UniProtKB-SubCell"/>
</dbReference>
<dbReference type="SUPFAM" id="SSF63724">
    <property type="entry name" value="Cytolysin/lectin"/>
    <property type="match status" value="1"/>
</dbReference>
<dbReference type="Gene3D" id="2.60.270.20">
    <property type="entry name" value="Cytolysin/lectin"/>
    <property type="match status" value="1"/>
</dbReference>
<dbReference type="EMBL" id="GAJN01000004">
    <property type="protein sequence ID" value="JAB84580.1"/>
    <property type="molecule type" value="mRNA"/>
</dbReference>
<keyword evidence="4" id="KW-0472">Membrane</keyword>
<dbReference type="InterPro" id="IPR050677">
    <property type="entry name" value="Actinoporin_PFT"/>
</dbReference>
<feature type="chain" id="PRO_5004852158" evidence="6">
    <location>
        <begin position="29"/>
        <end position="247"/>
    </location>
</feature>
<name>W4VRW5_CONGE</name>
<dbReference type="PANTHER" id="PTHR40388">
    <property type="entry name" value="BRYOPORIN"/>
    <property type="match status" value="1"/>
</dbReference>
<evidence type="ECO:0000256" key="3">
    <source>
        <dbReference type="ARBA" id="ARBA00022537"/>
    </source>
</evidence>
<evidence type="ECO:0000256" key="6">
    <source>
        <dbReference type="SAM" id="SignalP"/>
    </source>
</evidence>
<evidence type="ECO:0000313" key="7">
    <source>
        <dbReference type="EMBL" id="JAB84580.1"/>
    </source>
</evidence>
<keyword evidence="4" id="KW-1053">Target membrane</keyword>
<evidence type="ECO:0000256" key="1">
    <source>
        <dbReference type="ARBA" id="ARBA00004175"/>
    </source>
</evidence>
<dbReference type="InterPro" id="IPR015926">
    <property type="entry name" value="Cytolysin/lectin"/>
</dbReference>
<dbReference type="PANTHER" id="PTHR40388:SF1">
    <property type="entry name" value="BRYOPORIN"/>
    <property type="match status" value="1"/>
</dbReference>
<evidence type="ECO:0000256" key="2">
    <source>
        <dbReference type="ARBA" id="ARBA00004532"/>
    </source>
</evidence>
<reference evidence="7" key="1">
    <citation type="submission" date="2013-05" db="EMBL/GenBank/DDBJ databases">
        <title>Combined Proteomic and Transcriptomic Interrogation of the Venom Gland of Conus geographus Uncovers Novel Components and Functional Compartmentalization.</title>
        <authorList>
            <person name="Safavi-Hemami H."/>
            <person name="Hu H."/>
            <person name="Gorasia D.G."/>
            <person name="Bandyopadhyay P.K."/>
            <person name="Veith P.D."/>
            <person name="Reynolds E.C."/>
            <person name="Yandell M."/>
            <person name="Olivera B.M."/>
            <person name="Purcell A.W."/>
        </authorList>
    </citation>
    <scope>NUCLEOTIDE SEQUENCE</scope>
    <source>
        <tissue evidence="7">Venom gland</tissue>
    </source>
</reference>
<dbReference type="GO" id="GO:0044218">
    <property type="term" value="C:other organism cell membrane"/>
    <property type="evidence" value="ECO:0007669"/>
    <property type="project" value="UniProtKB-KW"/>
</dbReference>
<evidence type="ECO:0000256" key="5">
    <source>
        <dbReference type="ARBA" id="ARBA00023331"/>
    </source>
</evidence>
<keyword evidence="5" id="KW-0166">Nematocyst</keyword>